<feature type="compositionally biased region" description="Basic and acidic residues" evidence="4">
    <location>
        <begin position="489"/>
        <end position="499"/>
    </location>
</feature>
<dbReference type="InterPro" id="IPR015943">
    <property type="entry name" value="WD40/YVTN_repeat-like_dom_sf"/>
</dbReference>
<feature type="repeat" description="WD" evidence="3">
    <location>
        <begin position="901"/>
        <end position="943"/>
    </location>
</feature>
<dbReference type="InterPro" id="IPR019775">
    <property type="entry name" value="WD40_repeat_CS"/>
</dbReference>
<feature type="domain" description="UDENN" evidence="5">
    <location>
        <begin position="15"/>
        <end position="417"/>
    </location>
</feature>
<dbReference type="SMART" id="SM00320">
    <property type="entry name" value="WD40"/>
    <property type="match status" value="7"/>
</dbReference>
<dbReference type="PANTHER" id="PTHR12296">
    <property type="entry name" value="DENN DOMAIN-CONTAINING PROTEIN 4"/>
    <property type="match status" value="1"/>
</dbReference>
<evidence type="ECO:0000256" key="2">
    <source>
        <dbReference type="ARBA" id="ARBA00022737"/>
    </source>
</evidence>
<dbReference type="InterPro" id="IPR005113">
    <property type="entry name" value="uDENN_dom"/>
</dbReference>
<keyword evidence="1 3" id="KW-0853">WD repeat</keyword>
<evidence type="ECO:0000256" key="1">
    <source>
        <dbReference type="ARBA" id="ARBA00022574"/>
    </source>
</evidence>
<keyword evidence="2" id="KW-0677">Repeat</keyword>
<dbReference type="Gene3D" id="3.30.450.200">
    <property type="match status" value="1"/>
</dbReference>
<dbReference type="InterPro" id="IPR001680">
    <property type="entry name" value="WD40_rpt"/>
</dbReference>
<organism evidence="6 7">
    <name type="scientific">Chloropicon roscoffensis</name>
    <dbReference type="NCBI Taxonomy" id="1461544"/>
    <lineage>
        <taxon>Eukaryota</taxon>
        <taxon>Viridiplantae</taxon>
        <taxon>Chlorophyta</taxon>
        <taxon>Chloropicophyceae</taxon>
        <taxon>Chloropicales</taxon>
        <taxon>Chloropicaceae</taxon>
        <taxon>Chloropicon</taxon>
    </lineage>
</organism>
<protein>
    <submittedName>
        <fullName evidence="6">DENN domain-containing protein</fullName>
    </submittedName>
</protein>
<dbReference type="Proteomes" id="UP001472866">
    <property type="component" value="Chromosome 06"/>
</dbReference>
<accession>A0AAX4PA99</accession>
<dbReference type="GO" id="GO:0031410">
    <property type="term" value="C:cytoplasmic vesicle"/>
    <property type="evidence" value="ECO:0007669"/>
    <property type="project" value="TreeGrafter"/>
</dbReference>
<gene>
    <name evidence="6" type="ORF">HKI87_06g44400</name>
</gene>
<dbReference type="PROSITE" id="PS50082">
    <property type="entry name" value="WD_REPEATS_2"/>
    <property type="match status" value="1"/>
</dbReference>
<reference evidence="6 7" key="1">
    <citation type="submission" date="2024-03" db="EMBL/GenBank/DDBJ databases">
        <title>Complete genome sequence of the green alga Chloropicon roscoffensis RCC1871.</title>
        <authorList>
            <person name="Lemieux C."/>
            <person name="Pombert J.-F."/>
            <person name="Otis C."/>
            <person name="Turmel M."/>
        </authorList>
    </citation>
    <scope>NUCLEOTIDE SEQUENCE [LARGE SCALE GENOMIC DNA]</scope>
    <source>
        <strain evidence="6 7">RCC1871</strain>
    </source>
</reference>
<dbReference type="EMBL" id="CP151506">
    <property type="protein sequence ID" value="WZN62895.1"/>
    <property type="molecule type" value="Genomic_DNA"/>
</dbReference>
<evidence type="ECO:0000313" key="6">
    <source>
        <dbReference type="EMBL" id="WZN62895.1"/>
    </source>
</evidence>
<proteinExistence type="predicted"/>
<dbReference type="Gene3D" id="3.40.50.11500">
    <property type="match status" value="1"/>
</dbReference>
<sequence>MWIEALVVLGRPAEGSASQRGVQPPTSSDFDGKPAILRCIPPKAREELPPQLGVCCLPTGIQRKPYHHRSLNKYYEQYNIILTDSTGRKTYGYCCTFYDVCAEPGEGGPAEDDFAYTKCLCLISKDPLYDTFEALVRVAHRCCFAQRSVLGCDYGALRDLVLRVNSLRREPGGTVHLLMPIAGRPVHLEFERPPEGSPRAFQYRELLGVGPKVLSCLFFALLLERKVILRSASRAKLSGCSEALCELLYPLKWQHIYIPIVPEQLTEYLEAPTPYLMGVLSTINTKNLVHEQSVEVDLDNSTASFGDDFALPYSEDVSALMRSLEGLGIGRTPGRAVAARDTPGLERDLRSLFLQTVMRVLGEARGHLAGSSGEGKAIDAEAEAGEGSEFLQCFMETQMFQIFFHDSPGLLKPNDFAAMSQGLSKSFSLASRAARVGGEVEIVTHQSMLPPTRAAADLRRAERDALARSTQTGEYGASGTMGAGQGSELRAEAARSQRRVDMGESGLRVVGEGGAEGEAGPSLSDKAEELLDCVYLYFQGKYGNLLLGTTGSIVRQCIDGVGSAEHLAAMVDVFKLAIMEERGRKVVFRSLHAMERLMPVLSDVVMRAAHVGDHILAFGILAMSLHVEHEGTQDVNFRISGFDYITEDFPGSRSFWVDLVSSIARDASGLEAEEAASGYEFVADLLLLCRALFPGDPWYEPAVQNLAERITGSEVSANDVRLMSLLCDPRPALRPITVAPDSRFNLEGRFDHGGLESMLIPACGEAELAKNSATSPVTSMDSNSNLLIAATCDGMVHLYRGGLVNDTPSSFRVPTWSLKHKSQSNVVTIHPEGSNFFVASKRIGVWDAKSLRVVKNLENGAQASCICVNGASRGLIVVGDEAGACKVWDYRSPSSSPSLLLSGHSARINKITHLKGGQDAIVSSSRDGRALLWDLRKESEPLLTMIGHDSWITDHHTFFWGGAPHLVCGSEDWTATVWSLQTGDLACTHEGHSRPVRSVAACSKDAAGEPVIASGDADGVIQFWRASVEGVLGSGETLRSVRPCEAPVLALEPQGCGTLLSCHERSVLARWDLVEDDGGGLRVNCGAYQSTRETLTAFQADIESGLVHGGCRSGRVVSWKHVGS</sequence>
<dbReference type="SUPFAM" id="SSF50978">
    <property type="entry name" value="WD40 repeat-like"/>
    <property type="match status" value="1"/>
</dbReference>
<feature type="region of interest" description="Disordered" evidence="4">
    <location>
        <begin position="465"/>
        <end position="499"/>
    </location>
</feature>
<dbReference type="Pfam" id="PF03456">
    <property type="entry name" value="uDENN"/>
    <property type="match status" value="1"/>
</dbReference>
<dbReference type="Pfam" id="PF00400">
    <property type="entry name" value="WD40"/>
    <property type="match status" value="2"/>
</dbReference>
<dbReference type="InterPro" id="IPR001194">
    <property type="entry name" value="cDENN_dom"/>
</dbReference>
<evidence type="ECO:0000256" key="4">
    <source>
        <dbReference type="SAM" id="MobiDB-lite"/>
    </source>
</evidence>
<dbReference type="PROSITE" id="PS50211">
    <property type="entry name" value="DENN"/>
    <property type="match status" value="1"/>
</dbReference>
<dbReference type="AlphaFoldDB" id="A0AAX4PA99"/>
<name>A0AAX4PA99_9CHLO</name>
<evidence type="ECO:0000259" key="5">
    <source>
        <dbReference type="PROSITE" id="PS50211"/>
    </source>
</evidence>
<dbReference type="InterPro" id="IPR037516">
    <property type="entry name" value="Tripartite_DENN"/>
</dbReference>
<dbReference type="GO" id="GO:0032483">
    <property type="term" value="P:regulation of Rab protein signal transduction"/>
    <property type="evidence" value="ECO:0007669"/>
    <property type="project" value="TreeGrafter"/>
</dbReference>
<dbReference type="InterPro" id="IPR036322">
    <property type="entry name" value="WD40_repeat_dom_sf"/>
</dbReference>
<dbReference type="InterPro" id="IPR051696">
    <property type="entry name" value="DENN_Domain_GEFs"/>
</dbReference>
<evidence type="ECO:0000256" key="3">
    <source>
        <dbReference type="PROSITE-ProRule" id="PRU00221"/>
    </source>
</evidence>
<dbReference type="PANTHER" id="PTHR12296:SF21">
    <property type="entry name" value="DENN DOMAIN-CONTAINING PROTEIN 3"/>
    <property type="match status" value="1"/>
</dbReference>
<keyword evidence="7" id="KW-1185">Reference proteome</keyword>
<dbReference type="SMART" id="SM00799">
    <property type="entry name" value="DENN"/>
    <property type="match status" value="1"/>
</dbReference>
<dbReference type="Pfam" id="PF02141">
    <property type="entry name" value="DENN"/>
    <property type="match status" value="1"/>
</dbReference>
<dbReference type="InterPro" id="IPR043153">
    <property type="entry name" value="DENN_C"/>
</dbReference>
<dbReference type="PROSITE" id="PS00678">
    <property type="entry name" value="WD_REPEATS_1"/>
    <property type="match status" value="1"/>
</dbReference>
<evidence type="ECO:0000313" key="7">
    <source>
        <dbReference type="Proteomes" id="UP001472866"/>
    </source>
</evidence>
<dbReference type="Gene3D" id="2.130.10.10">
    <property type="entry name" value="YVTN repeat-like/Quinoprotein amine dehydrogenase"/>
    <property type="match status" value="2"/>
</dbReference>